<comment type="caution">
    <text evidence="1">The sequence shown here is derived from an EMBL/GenBank/DDBJ whole genome shotgun (WGS) entry which is preliminary data.</text>
</comment>
<reference evidence="1 2" key="1">
    <citation type="journal article" date="2017" name="Int. J. Syst. Evol. Microbiol.">
        <title>Ramlibacter monticola sp. nov., isolated from forest soil.</title>
        <authorList>
            <person name="Chaudhary D.K."/>
            <person name="Kim J."/>
        </authorList>
    </citation>
    <scope>NUCLEOTIDE SEQUENCE [LARGE SCALE GENOMIC DNA]</scope>
    <source>
        <strain evidence="1 2">KACC 19175</strain>
    </source>
</reference>
<dbReference type="RefSeq" id="WP_201674891.1">
    <property type="nucleotide sequence ID" value="NZ_JAEQNE010000003.1"/>
</dbReference>
<dbReference type="Proteomes" id="UP000599109">
    <property type="component" value="Unassembled WGS sequence"/>
</dbReference>
<evidence type="ECO:0000313" key="1">
    <source>
        <dbReference type="EMBL" id="MBL0392254.1"/>
    </source>
</evidence>
<dbReference type="AlphaFoldDB" id="A0A937CU50"/>
<organism evidence="1 2">
    <name type="scientific">Ramlibacter monticola</name>
    <dbReference type="NCBI Taxonomy" id="1926872"/>
    <lineage>
        <taxon>Bacteria</taxon>
        <taxon>Pseudomonadati</taxon>
        <taxon>Pseudomonadota</taxon>
        <taxon>Betaproteobacteria</taxon>
        <taxon>Burkholderiales</taxon>
        <taxon>Comamonadaceae</taxon>
        <taxon>Ramlibacter</taxon>
    </lineage>
</organism>
<accession>A0A937CU50</accession>
<keyword evidence="2" id="KW-1185">Reference proteome</keyword>
<evidence type="ECO:0000313" key="2">
    <source>
        <dbReference type="Proteomes" id="UP000599109"/>
    </source>
</evidence>
<sequence>MPIGLSGAALLVVMNPALPVRHIAELVAPAGTPRELVQRYADAMANRSAGAAID</sequence>
<protein>
    <submittedName>
        <fullName evidence="1">Uncharacterized protein</fullName>
    </submittedName>
</protein>
<gene>
    <name evidence="1" type="ORF">JJ685_14035</name>
</gene>
<proteinExistence type="predicted"/>
<dbReference type="EMBL" id="JAEQNE010000003">
    <property type="protein sequence ID" value="MBL0392254.1"/>
    <property type="molecule type" value="Genomic_DNA"/>
</dbReference>
<name>A0A937CU50_9BURK</name>